<protein>
    <recommendedName>
        <fullName evidence="1">LYC1 C-terminal domain-containing protein</fullName>
    </recommendedName>
</protein>
<dbReference type="PANTHER" id="PTHR34815">
    <property type="entry name" value="LYSINE ACETYLTRANSFERASE"/>
    <property type="match status" value="1"/>
</dbReference>
<dbReference type="Pfam" id="PF22998">
    <property type="entry name" value="GNAT_LYC1-like"/>
    <property type="match status" value="1"/>
</dbReference>
<dbReference type="AlphaFoldDB" id="A0A8J2N611"/>
<organism evidence="2 3">
    <name type="scientific">Alternaria atra</name>
    <dbReference type="NCBI Taxonomy" id="119953"/>
    <lineage>
        <taxon>Eukaryota</taxon>
        <taxon>Fungi</taxon>
        <taxon>Dikarya</taxon>
        <taxon>Ascomycota</taxon>
        <taxon>Pezizomycotina</taxon>
        <taxon>Dothideomycetes</taxon>
        <taxon>Pleosporomycetidae</taxon>
        <taxon>Pleosporales</taxon>
        <taxon>Pleosporineae</taxon>
        <taxon>Pleosporaceae</taxon>
        <taxon>Alternaria</taxon>
        <taxon>Alternaria sect. Ulocladioides</taxon>
    </lineage>
</organism>
<evidence type="ECO:0000259" key="1">
    <source>
        <dbReference type="Pfam" id="PF22998"/>
    </source>
</evidence>
<dbReference type="GeneID" id="67016925"/>
<dbReference type="PANTHER" id="PTHR34815:SF2">
    <property type="entry name" value="N-ACETYLTRANSFERASE DOMAIN-CONTAINING PROTEIN"/>
    <property type="match status" value="1"/>
</dbReference>
<evidence type="ECO:0000313" key="3">
    <source>
        <dbReference type="Proteomes" id="UP000676310"/>
    </source>
</evidence>
<proteinExistence type="predicted"/>
<evidence type="ECO:0000313" key="2">
    <source>
        <dbReference type="EMBL" id="CAG5158630.1"/>
    </source>
</evidence>
<dbReference type="OrthoDB" id="2020070at2759"/>
<accession>A0A8J2N611</accession>
<sequence length="228" mass="26353">MIYSNKEAFYARLGWSPIPAPAIVLSTDLSIDNELHTTYGMQKHLSYLRAEDIDELCKEDIRTLVLEIDKARTPGRNTILTVLPTTDLIGWQHTRAEFYGMKIHKKSPTIKGAFHSSNAWIYWHHDFRKQRLFVQRVRILDGLEGEKSDVLSALLLCAVREAQSWGLPMVVVWGVASDLCDAFEILSSKFEGLNPMLQTQRRETTSFRWRGCKSYKTHIIPNEHYSWI</sequence>
<name>A0A8J2N611_9PLEO</name>
<gene>
    <name evidence="2" type="ORF">ALTATR162_LOCUS5176</name>
</gene>
<keyword evidence="3" id="KW-1185">Reference proteome</keyword>
<dbReference type="Proteomes" id="UP000676310">
    <property type="component" value="Unassembled WGS sequence"/>
</dbReference>
<comment type="caution">
    <text evidence="2">The sequence shown here is derived from an EMBL/GenBank/DDBJ whole genome shotgun (WGS) entry which is preliminary data.</text>
</comment>
<dbReference type="EMBL" id="CAJRGZ010000019">
    <property type="protein sequence ID" value="CAG5158630.1"/>
    <property type="molecule type" value="Genomic_DNA"/>
</dbReference>
<dbReference type="InterPro" id="IPR053013">
    <property type="entry name" value="LAT"/>
</dbReference>
<dbReference type="InterPro" id="IPR055100">
    <property type="entry name" value="GNAT_LYC1-like"/>
</dbReference>
<dbReference type="RefSeq" id="XP_043168729.1">
    <property type="nucleotide sequence ID" value="XM_043312794.1"/>
</dbReference>
<feature type="domain" description="LYC1 C-terminal" evidence="1">
    <location>
        <begin position="40"/>
        <end position="227"/>
    </location>
</feature>
<reference evidence="2" key="1">
    <citation type="submission" date="2021-05" db="EMBL/GenBank/DDBJ databases">
        <authorList>
            <person name="Stam R."/>
        </authorList>
    </citation>
    <scope>NUCLEOTIDE SEQUENCE</scope>
    <source>
        <strain evidence="2">CS162</strain>
    </source>
</reference>